<gene>
    <name evidence="2" type="ORF">GDO54_007012</name>
</gene>
<keyword evidence="1" id="KW-0812">Transmembrane</keyword>
<proteinExistence type="predicted"/>
<dbReference type="AlphaFoldDB" id="A0AAV3APW0"/>
<accession>A0AAV3APW0</accession>
<evidence type="ECO:0000256" key="1">
    <source>
        <dbReference type="SAM" id="Phobius"/>
    </source>
</evidence>
<evidence type="ECO:0000313" key="3">
    <source>
        <dbReference type="Proteomes" id="UP001181693"/>
    </source>
</evidence>
<dbReference type="EMBL" id="DYDO01000002">
    <property type="protein sequence ID" value="DBA31106.1"/>
    <property type="molecule type" value="Genomic_DNA"/>
</dbReference>
<keyword evidence="1" id="KW-0472">Membrane</keyword>
<evidence type="ECO:0000313" key="2">
    <source>
        <dbReference type="EMBL" id="DBA31106.1"/>
    </source>
</evidence>
<name>A0AAV3APW0_PYXAD</name>
<keyword evidence="1" id="KW-1133">Transmembrane helix</keyword>
<protein>
    <submittedName>
        <fullName evidence="2">Uncharacterized protein</fullName>
    </submittedName>
</protein>
<organism evidence="2 3">
    <name type="scientific">Pyxicephalus adspersus</name>
    <name type="common">African bullfrog</name>
    <dbReference type="NCBI Taxonomy" id="30357"/>
    <lineage>
        <taxon>Eukaryota</taxon>
        <taxon>Metazoa</taxon>
        <taxon>Chordata</taxon>
        <taxon>Craniata</taxon>
        <taxon>Vertebrata</taxon>
        <taxon>Euteleostomi</taxon>
        <taxon>Amphibia</taxon>
        <taxon>Batrachia</taxon>
        <taxon>Anura</taxon>
        <taxon>Neobatrachia</taxon>
        <taxon>Ranoidea</taxon>
        <taxon>Pyxicephalidae</taxon>
        <taxon>Pyxicephalinae</taxon>
        <taxon>Pyxicephalus</taxon>
    </lineage>
</organism>
<sequence length="91" mass="10337">MGRGGGYREIPAVFILVTVIFYYPQHSATLCQFKTCKNKACSKIHTLLDLPSPSLDLEGYSIPSINQISNKMNDYKKLLAHKSKIQNRNMF</sequence>
<dbReference type="Proteomes" id="UP001181693">
    <property type="component" value="Unassembled WGS sequence"/>
</dbReference>
<comment type="caution">
    <text evidence="2">The sequence shown here is derived from an EMBL/GenBank/DDBJ whole genome shotgun (WGS) entry which is preliminary data.</text>
</comment>
<reference evidence="2" key="1">
    <citation type="thesis" date="2020" institute="ProQuest LLC" country="789 East Eisenhower Parkway, Ann Arbor, MI, USA">
        <title>Comparative Genomics and Chromosome Evolution.</title>
        <authorList>
            <person name="Mudd A.B."/>
        </authorList>
    </citation>
    <scope>NUCLEOTIDE SEQUENCE</scope>
    <source>
        <strain evidence="2">1538</strain>
        <tissue evidence="2">Blood</tissue>
    </source>
</reference>
<keyword evidence="3" id="KW-1185">Reference proteome</keyword>
<feature type="transmembrane region" description="Helical" evidence="1">
    <location>
        <begin position="7"/>
        <end position="24"/>
    </location>
</feature>